<reference evidence="2" key="1">
    <citation type="submission" date="2022-11" db="UniProtKB">
        <authorList>
            <consortium name="WormBaseParasite"/>
        </authorList>
    </citation>
    <scope>IDENTIFICATION</scope>
</reference>
<accession>A0A914C6A7</accession>
<dbReference type="Proteomes" id="UP000887540">
    <property type="component" value="Unplaced"/>
</dbReference>
<keyword evidence="1" id="KW-1185">Reference proteome</keyword>
<dbReference type="AlphaFoldDB" id="A0A914C6A7"/>
<dbReference type="WBParaSite" id="ACRNAN_Path_311.g1196.t1">
    <property type="protein sequence ID" value="ACRNAN_Path_311.g1196.t1"/>
    <property type="gene ID" value="ACRNAN_Path_311.g1196"/>
</dbReference>
<name>A0A914C6A7_9BILA</name>
<sequence>MSLWDQVVKMEQVVLSVEFNERRLNVWQENKQDHIRFFVTPLCELIAPSVNCTFDDYASDNRYIFQFGVQIWNSDAAETVRIALKQKGVEVKISDILPLPMQMVRLGVSPHVVDYVYPDEQWRPNQDQSNVLLFELYTKTKSFCKKMVLDVLQNPQTFLSRTKLSFEYTMVVGQQAYRHLNITGRTVARSKFFANLVNDYSKNGIVYLSSSDMNKLARDIYKTVTLEEEVSSTYIESSQENKIIQDLLDTLKDQQVLFKQIIE</sequence>
<organism evidence="1 2">
    <name type="scientific">Acrobeloides nanus</name>
    <dbReference type="NCBI Taxonomy" id="290746"/>
    <lineage>
        <taxon>Eukaryota</taxon>
        <taxon>Metazoa</taxon>
        <taxon>Ecdysozoa</taxon>
        <taxon>Nematoda</taxon>
        <taxon>Chromadorea</taxon>
        <taxon>Rhabditida</taxon>
        <taxon>Tylenchina</taxon>
        <taxon>Cephalobomorpha</taxon>
        <taxon>Cephaloboidea</taxon>
        <taxon>Cephalobidae</taxon>
        <taxon>Acrobeloides</taxon>
    </lineage>
</organism>
<evidence type="ECO:0000313" key="2">
    <source>
        <dbReference type="WBParaSite" id="ACRNAN_Path_311.g1196.t1"/>
    </source>
</evidence>
<evidence type="ECO:0000313" key="1">
    <source>
        <dbReference type="Proteomes" id="UP000887540"/>
    </source>
</evidence>
<protein>
    <submittedName>
        <fullName evidence="2">Uncharacterized protein</fullName>
    </submittedName>
</protein>
<proteinExistence type="predicted"/>